<dbReference type="RefSeq" id="WP_373324552.1">
    <property type="nucleotide sequence ID" value="NZ_BPQQ01000004.1"/>
</dbReference>
<dbReference type="PIRSF" id="PIRSF002741">
    <property type="entry name" value="MppA"/>
    <property type="match status" value="1"/>
</dbReference>
<reference evidence="6" key="2">
    <citation type="submission" date="2021-08" db="EMBL/GenBank/DDBJ databases">
        <authorList>
            <person name="Tani A."/>
            <person name="Ola A."/>
            <person name="Ogura Y."/>
            <person name="Katsura K."/>
            <person name="Hayashi T."/>
        </authorList>
    </citation>
    <scope>NUCLEOTIDE SEQUENCE</scope>
    <source>
        <strain evidence="6">DSM 17168</strain>
    </source>
</reference>
<evidence type="ECO:0000256" key="4">
    <source>
        <dbReference type="SAM" id="SignalP"/>
    </source>
</evidence>
<keyword evidence="3 4" id="KW-0732">Signal</keyword>
<dbReference type="PANTHER" id="PTHR30290">
    <property type="entry name" value="PERIPLASMIC BINDING COMPONENT OF ABC TRANSPORTER"/>
    <property type="match status" value="1"/>
</dbReference>
<dbReference type="InterPro" id="IPR000914">
    <property type="entry name" value="SBP_5_dom"/>
</dbReference>
<keyword evidence="7" id="KW-1185">Reference proteome</keyword>
<comment type="similarity">
    <text evidence="2">Belongs to the bacterial solute-binding protein 5 family.</text>
</comment>
<name>A0ABQ4S6C2_9HYPH</name>
<reference evidence="6" key="1">
    <citation type="journal article" date="2021" name="Front. Microbiol.">
        <title>Comprehensive Comparative Genomics and Phenotyping of Methylobacterium Species.</title>
        <authorList>
            <person name="Alessa O."/>
            <person name="Ogura Y."/>
            <person name="Fujitani Y."/>
            <person name="Takami H."/>
            <person name="Hayashi T."/>
            <person name="Sahin N."/>
            <person name="Tani A."/>
        </authorList>
    </citation>
    <scope>NUCLEOTIDE SEQUENCE</scope>
    <source>
        <strain evidence="6">DSM 17168</strain>
    </source>
</reference>
<feature type="domain" description="Solute-binding protein family 5" evidence="5">
    <location>
        <begin position="71"/>
        <end position="429"/>
    </location>
</feature>
<dbReference type="InterPro" id="IPR030678">
    <property type="entry name" value="Peptide/Ni-bd"/>
</dbReference>
<evidence type="ECO:0000313" key="6">
    <source>
        <dbReference type="EMBL" id="GJD98506.1"/>
    </source>
</evidence>
<dbReference type="CDD" id="cd08493">
    <property type="entry name" value="PBP2_DppA_like"/>
    <property type="match status" value="1"/>
</dbReference>
<comment type="caution">
    <text evidence="6">The sequence shown here is derived from an EMBL/GenBank/DDBJ whole genome shotgun (WGS) entry which is preliminary data.</text>
</comment>
<feature type="chain" id="PRO_5046889193" evidence="4">
    <location>
        <begin position="23"/>
        <end position="519"/>
    </location>
</feature>
<feature type="signal peptide" evidence="4">
    <location>
        <begin position="1"/>
        <end position="22"/>
    </location>
</feature>
<accession>A0ABQ4S6C2</accession>
<dbReference type="Gene3D" id="3.40.190.10">
    <property type="entry name" value="Periplasmic binding protein-like II"/>
    <property type="match status" value="1"/>
</dbReference>
<evidence type="ECO:0000313" key="7">
    <source>
        <dbReference type="Proteomes" id="UP001055153"/>
    </source>
</evidence>
<evidence type="ECO:0000256" key="3">
    <source>
        <dbReference type="ARBA" id="ARBA00022729"/>
    </source>
</evidence>
<sequence length="519" mass="56554">MIPLRSAFAGLLTAAWLTGAAAAPVPDDVLVVGQTAEPASLDPAVSTATNDARILVNLYEGLVRYRSGTLEVEPALAESWTVSEDGRRYTFRLREGVRFHDGTPFDAEAVRFHFGRLLDRDHPAARTGPFPLAFLFRVVERVEAPDPRTVRFVLREPHAPFLANLAYPTGLIVSPRAVMERGGAFARAPVGTGPFRFAGWQSSRKVTLERNPDYWGEAAKPRLVIFRPLTDPNTRATEMLAGGVDVMAEMPPDALALFRDRPDFAVREQVGPHLWFLILNTQAGPLRDPRVRQAVNYAIDRQALAAHVLQGTAVPAHGLIAPAFAWAYDPSQRGYPHDPQRARRLLREAGAEGATLRFLVAEGGSGMLDPVAMGTAIQADLAAVGLTARIATYEWNAYLARVNRGLGEDADMAEMAWMTNDPDMLPSLALRSDARPGQGGFNAGGYANPDLDRLLAEARRTADQARRADLYRQAEAIVVADAPIAFVAHWKQSAVTTAAVQGLTLEPSFFLRLSGVTKR</sequence>
<evidence type="ECO:0000259" key="5">
    <source>
        <dbReference type="Pfam" id="PF00496"/>
    </source>
</evidence>
<gene>
    <name evidence="6" type="primary">dppA_3</name>
    <name evidence="6" type="ORF">GMJLKIPL_0417</name>
</gene>
<evidence type="ECO:0000256" key="2">
    <source>
        <dbReference type="ARBA" id="ARBA00005695"/>
    </source>
</evidence>
<evidence type="ECO:0000256" key="1">
    <source>
        <dbReference type="ARBA" id="ARBA00004418"/>
    </source>
</evidence>
<dbReference type="Proteomes" id="UP001055153">
    <property type="component" value="Unassembled WGS sequence"/>
</dbReference>
<dbReference type="Gene3D" id="3.90.76.10">
    <property type="entry name" value="Dipeptide-binding Protein, Domain 1"/>
    <property type="match status" value="1"/>
</dbReference>
<dbReference type="SUPFAM" id="SSF53850">
    <property type="entry name" value="Periplasmic binding protein-like II"/>
    <property type="match status" value="1"/>
</dbReference>
<comment type="subcellular location">
    <subcellularLocation>
        <location evidence="1">Periplasm</location>
    </subcellularLocation>
</comment>
<dbReference type="PANTHER" id="PTHR30290:SF38">
    <property type="entry name" value="D,D-DIPEPTIDE-BINDING PERIPLASMIC PROTEIN DDPA-RELATED"/>
    <property type="match status" value="1"/>
</dbReference>
<proteinExistence type="inferred from homology"/>
<dbReference type="Gene3D" id="3.10.105.10">
    <property type="entry name" value="Dipeptide-binding Protein, Domain 3"/>
    <property type="match status" value="1"/>
</dbReference>
<dbReference type="EMBL" id="BPQQ01000004">
    <property type="protein sequence ID" value="GJD98506.1"/>
    <property type="molecule type" value="Genomic_DNA"/>
</dbReference>
<organism evidence="6 7">
    <name type="scientific">Methylobacterium isbiliense</name>
    <dbReference type="NCBI Taxonomy" id="315478"/>
    <lineage>
        <taxon>Bacteria</taxon>
        <taxon>Pseudomonadati</taxon>
        <taxon>Pseudomonadota</taxon>
        <taxon>Alphaproteobacteria</taxon>
        <taxon>Hyphomicrobiales</taxon>
        <taxon>Methylobacteriaceae</taxon>
        <taxon>Methylobacterium</taxon>
    </lineage>
</organism>
<protein>
    <submittedName>
        <fullName evidence="6">Periplasmic dipeptide transport protein</fullName>
    </submittedName>
</protein>
<dbReference type="InterPro" id="IPR039424">
    <property type="entry name" value="SBP_5"/>
</dbReference>
<dbReference type="Pfam" id="PF00496">
    <property type="entry name" value="SBP_bac_5"/>
    <property type="match status" value="1"/>
</dbReference>